<evidence type="ECO:0000256" key="1">
    <source>
        <dbReference type="SAM" id="Phobius"/>
    </source>
</evidence>
<accession>A0A3P6IUN0</accession>
<name>A0A3P6IUN0_ENTVE</name>
<evidence type="ECO:0000259" key="2">
    <source>
        <dbReference type="Pfam" id="PF20517"/>
    </source>
</evidence>
<sequence>MIFIVFCSSFSFISSTVSLIKFFILFSIGTRHFWRAAHFNAIYDSEGERHDVYRTNGESCIFLLTYFFKYSKKKALSWIDCMTPSLANYFYILIALCFVIVFASSFASALNIFLPPFGFFQWLRKNTLLEVCSMALSLLACVTLLLAECQYVSNVKTGVIVSIGSGLFLVAASGVSSFFAAVASLRRTNRLALSRRLQNQQMLCARSLLSWHDVGRQPEDTRAIMQFEEYLDSTSSNSALEKELPFEKI</sequence>
<organism evidence="3 4">
    <name type="scientific">Enterobius vermicularis</name>
    <name type="common">Human pinworm</name>
    <dbReference type="NCBI Taxonomy" id="51028"/>
    <lineage>
        <taxon>Eukaryota</taxon>
        <taxon>Metazoa</taxon>
        <taxon>Ecdysozoa</taxon>
        <taxon>Nematoda</taxon>
        <taxon>Chromadorea</taxon>
        <taxon>Rhabditida</taxon>
        <taxon>Spirurina</taxon>
        <taxon>Oxyuridomorpha</taxon>
        <taxon>Oxyuroidea</taxon>
        <taxon>Oxyuridae</taxon>
        <taxon>Enterobius</taxon>
    </lineage>
</organism>
<feature type="domain" description="Transmembrane protein 127 transmembrane region" evidence="2">
    <location>
        <begin position="81"/>
        <end position="185"/>
    </location>
</feature>
<dbReference type="OrthoDB" id="10030622at2759"/>
<dbReference type="InterPro" id="IPR046795">
    <property type="entry name" value="TMEM127_TM"/>
</dbReference>
<proteinExistence type="predicted"/>
<gene>
    <name evidence="3" type="ORF">EVEC_LOCUS6908</name>
</gene>
<keyword evidence="1" id="KW-0812">Transmembrane</keyword>
<reference evidence="3 4" key="1">
    <citation type="submission" date="2018-10" db="EMBL/GenBank/DDBJ databases">
        <authorList>
            <consortium name="Pathogen Informatics"/>
        </authorList>
    </citation>
    <scope>NUCLEOTIDE SEQUENCE [LARGE SCALE GENOMIC DNA]</scope>
</reference>
<evidence type="ECO:0000313" key="4">
    <source>
        <dbReference type="Proteomes" id="UP000274131"/>
    </source>
</evidence>
<feature type="transmembrane region" description="Helical" evidence="1">
    <location>
        <begin position="159"/>
        <end position="185"/>
    </location>
</feature>
<keyword evidence="1" id="KW-0472">Membrane</keyword>
<protein>
    <recommendedName>
        <fullName evidence="2">Transmembrane protein 127 transmembrane region domain-containing protein</fullName>
    </recommendedName>
</protein>
<dbReference type="Proteomes" id="UP000274131">
    <property type="component" value="Unassembled WGS sequence"/>
</dbReference>
<dbReference type="AlphaFoldDB" id="A0A3P6IUN0"/>
<feature type="transmembrane region" description="Helical" evidence="1">
    <location>
        <begin position="89"/>
        <end position="114"/>
    </location>
</feature>
<keyword evidence="1" id="KW-1133">Transmembrane helix</keyword>
<dbReference type="Pfam" id="PF20517">
    <property type="entry name" value="TMEM127"/>
    <property type="match status" value="1"/>
</dbReference>
<dbReference type="EMBL" id="UXUI01008692">
    <property type="protein sequence ID" value="VDD92157.1"/>
    <property type="molecule type" value="Genomic_DNA"/>
</dbReference>
<evidence type="ECO:0000313" key="3">
    <source>
        <dbReference type="EMBL" id="VDD92157.1"/>
    </source>
</evidence>
<keyword evidence="4" id="KW-1185">Reference proteome</keyword>
<feature type="transmembrane region" description="Helical" evidence="1">
    <location>
        <begin position="126"/>
        <end position="147"/>
    </location>
</feature>